<dbReference type="Proteomes" id="UP001190700">
    <property type="component" value="Unassembled WGS sequence"/>
</dbReference>
<protein>
    <submittedName>
        <fullName evidence="1">Uncharacterized protein</fullName>
    </submittedName>
</protein>
<keyword evidence="2" id="KW-1185">Reference proteome</keyword>
<reference evidence="1 2" key="1">
    <citation type="journal article" date="2015" name="Genome Biol. Evol.">
        <title>Comparative Genomics of a Bacterivorous Green Alga Reveals Evolutionary Causalities and Consequences of Phago-Mixotrophic Mode of Nutrition.</title>
        <authorList>
            <person name="Burns J.A."/>
            <person name="Paasch A."/>
            <person name="Narechania A."/>
            <person name="Kim E."/>
        </authorList>
    </citation>
    <scope>NUCLEOTIDE SEQUENCE [LARGE SCALE GENOMIC DNA]</scope>
    <source>
        <strain evidence="1 2">PLY_AMNH</strain>
    </source>
</reference>
<accession>A0AAE0FEK1</accession>
<evidence type="ECO:0000313" key="2">
    <source>
        <dbReference type="Proteomes" id="UP001190700"/>
    </source>
</evidence>
<proteinExistence type="predicted"/>
<dbReference type="EMBL" id="LGRX02019958">
    <property type="protein sequence ID" value="KAK3257938.1"/>
    <property type="molecule type" value="Genomic_DNA"/>
</dbReference>
<comment type="caution">
    <text evidence="1">The sequence shown here is derived from an EMBL/GenBank/DDBJ whole genome shotgun (WGS) entry which is preliminary data.</text>
</comment>
<evidence type="ECO:0000313" key="1">
    <source>
        <dbReference type="EMBL" id="KAK3257938.1"/>
    </source>
</evidence>
<organism evidence="1 2">
    <name type="scientific">Cymbomonas tetramitiformis</name>
    <dbReference type="NCBI Taxonomy" id="36881"/>
    <lineage>
        <taxon>Eukaryota</taxon>
        <taxon>Viridiplantae</taxon>
        <taxon>Chlorophyta</taxon>
        <taxon>Pyramimonadophyceae</taxon>
        <taxon>Pyramimonadales</taxon>
        <taxon>Pyramimonadaceae</taxon>
        <taxon>Cymbomonas</taxon>
    </lineage>
</organism>
<name>A0AAE0FEK1_9CHLO</name>
<dbReference type="AlphaFoldDB" id="A0AAE0FEK1"/>
<gene>
    <name evidence="1" type="ORF">CYMTET_32992</name>
</gene>
<feature type="non-terminal residue" evidence="1">
    <location>
        <position position="1"/>
    </location>
</feature>
<sequence length="233" mass="26384">VSSWIWKGVDDMGSGCPAGSGRARMSWDWVVQLILTCLDAIGSGCPAGSRRAWMPWDWGVQPILNNVDVLVVNFGLHYHDMDEYRSEMTRMAGQLDAWIAGDPTQRFALFRETSAQHFMGTLSNGDYDASDRLRDHNSECVCVPIDPSSHTRDPNSRNSIARLIFENRSNIAIVPFFSLTAPRFNVHLESTMSDLEQGSRSFCDCTHFCYSPPFWQRIHHELYLALLRAGIHD</sequence>